<dbReference type="PANTHER" id="PTHR30474">
    <property type="entry name" value="CELL CYCLE PROTEIN"/>
    <property type="match status" value="1"/>
</dbReference>
<proteinExistence type="inferred from homology"/>
<keyword evidence="8 16" id="KW-0472">Membrane</keyword>
<evidence type="ECO:0000256" key="11">
    <source>
        <dbReference type="ARBA" id="ARBA00038053"/>
    </source>
</evidence>
<evidence type="ECO:0000256" key="16">
    <source>
        <dbReference type="SAM" id="Phobius"/>
    </source>
</evidence>
<comment type="catalytic activity">
    <reaction evidence="15">
        <text>[GlcNAc-(1-&gt;4)-Mur2Ac(oyl-L-Ala-gamma-D-Glu-L-Lys-D-Ala-D-Ala)](n)-di-trans,octa-cis-undecaprenyl diphosphate + beta-D-GlcNAc-(1-&gt;4)-Mur2Ac(oyl-L-Ala-gamma-D-Glu-L-Lys-D-Ala-D-Ala)-di-trans,octa-cis-undecaprenyl diphosphate = [GlcNAc-(1-&gt;4)-Mur2Ac(oyl-L-Ala-gamma-D-Glu-L-Lys-D-Ala-D-Ala)](n+1)-di-trans,octa-cis-undecaprenyl diphosphate + di-trans,octa-cis-undecaprenyl diphosphate + H(+)</text>
        <dbReference type="Rhea" id="RHEA:23708"/>
        <dbReference type="Rhea" id="RHEA-COMP:9602"/>
        <dbReference type="Rhea" id="RHEA-COMP:9603"/>
        <dbReference type="ChEBI" id="CHEBI:15378"/>
        <dbReference type="ChEBI" id="CHEBI:58405"/>
        <dbReference type="ChEBI" id="CHEBI:60033"/>
        <dbReference type="ChEBI" id="CHEBI:78435"/>
        <dbReference type="EC" id="2.4.99.28"/>
    </reaction>
</comment>
<dbReference type="EC" id="2.4.99.28" evidence="14"/>
<evidence type="ECO:0000256" key="5">
    <source>
        <dbReference type="ARBA" id="ARBA00022960"/>
    </source>
</evidence>
<feature type="transmembrane region" description="Helical" evidence="16">
    <location>
        <begin position="61"/>
        <end position="80"/>
    </location>
</feature>
<evidence type="ECO:0000256" key="13">
    <source>
        <dbReference type="ARBA" id="ARBA00041418"/>
    </source>
</evidence>
<evidence type="ECO:0000256" key="10">
    <source>
        <dbReference type="ARBA" id="ARBA00033270"/>
    </source>
</evidence>
<evidence type="ECO:0000256" key="6">
    <source>
        <dbReference type="ARBA" id="ARBA00022984"/>
    </source>
</evidence>
<keyword evidence="3" id="KW-0808">Transferase</keyword>
<sequence length="372" mass="40320">MTGFSRTDRSIVGRWWWTVDRWTLTAVLTICFIGAMLILAASPAVATRIGLDSFHFVKRQLLFVPVAVVIMIGVSLLTPIQIRRVATLGLIGGLGLLVLTLVAGQEIKGARRWLNIAGQSIQASEFVKPCFAVFSAWMFAEWKKGRFPGWAAACCTYGLVVGLLMLQPDLGMTIVITCIFGAQFFLAGLPLVLVVFVVMSGVTGFLGAYLLFPHVQSRVNRFLDPASGDTFQVDRAMEAFANGGAWGRGPGEGIAKAYIPDVHADFIFAVAGEEFGLITCLVILTLFAFVVMRGFVRLLGESNMFVVLAGAGLLVQFGLQAFINMASTLHMIPTKGMTLPFVSYGLSSLIAISIGMGMLMALTRRRYGELEI</sequence>
<feature type="transmembrane region" description="Helical" evidence="16">
    <location>
        <begin position="304"/>
        <end position="323"/>
    </location>
</feature>
<evidence type="ECO:0000256" key="2">
    <source>
        <dbReference type="ARBA" id="ARBA00022676"/>
    </source>
</evidence>
<dbReference type="Proteomes" id="UP001597295">
    <property type="component" value="Unassembled WGS sequence"/>
</dbReference>
<comment type="caution">
    <text evidence="17">The sequence shown here is derived from an EMBL/GenBank/DDBJ whole genome shotgun (WGS) entry which is preliminary data.</text>
</comment>
<evidence type="ECO:0000313" key="18">
    <source>
        <dbReference type="Proteomes" id="UP001597295"/>
    </source>
</evidence>
<dbReference type="Pfam" id="PF01098">
    <property type="entry name" value="FTSW_RODA_SPOVE"/>
    <property type="match status" value="1"/>
</dbReference>
<protein>
    <recommendedName>
        <fullName evidence="12">Probable peptidoglycan glycosyltransferase FtsW</fullName>
        <ecNumber evidence="14">2.4.99.28</ecNumber>
    </recommendedName>
    <alternativeName>
        <fullName evidence="13">Cell division protein FtsW</fullName>
    </alternativeName>
    <alternativeName>
        <fullName evidence="10">Cell wall polymerase</fullName>
    </alternativeName>
    <alternativeName>
        <fullName evidence="9">Peptidoglycan polymerase</fullName>
    </alternativeName>
</protein>
<dbReference type="EMBL" id="JBHUIP010000012">
    <property type="protein sequence ID" value="MFD2263578.1"/>
    <property type="molecule type" value="Genomic_DNA"/>
</dbReference>
<evidence type="ECO:0000256" key="7">
    <source>
        <dbReference type="ARBA" id="ARBA00022989"/>
    </source>
</evidence>
<feature type="transmembrane region" description="Helical" evidence="16">
    <location>
        <begin position="343"/>
        <end position="362"/>
    </location>
</feature>
<evidence type="ECO:0000256" key="9">
    <source>
        <dbReference type="ARBA" id="ARBA00032370"/>
    </source>
</evidence>
<keyword evidence="4 16" id="KW-0812">Transmembrane</keyword>
<evidence type="ECO:0000256" key="15">
    <source>
        <dbReference type="ARBA" id="ARBA00049902"/>
    </source>
</evidence>
<comment type="similarity">
    <text evidence="11">Belongs to the SEDS family. FtsW subfamily.</text>
</comment>
<keyword evidence="18" id="KW-1185">Reference proteome</keyword>
<feature type="transmembrane region" description="Helical" evidence="16">
    <location>
        <begin position="22"/>
        <end position="41"/>
    </location>
</feature>
<keyword evidence="5" id="KW-0133">Cell shape</keyword>
<dbReference type="RefSeq" id="WP_379876599.1">
    <property type="nucleotide sequence ID" value="NZ_JBHUIP010000012.1"/>
</dbReference>
<evidence type="ECO:0000256" key="3">
    <source>
        <dbReference type="ARBA" id="ARBA00022679"/>
    </source>
</evidence>
<dbReference type="PANTHER" id="PTHR30474:SF2">
    <property type="entry name" value="PEPTIDOGLYCAN GLYCOSYLTRANSFERASE FTSW-RELATED"/>
    <property type="match status" value="1"/>
</dbReference>
<evidence type="ECO:0000256" key="8">
    <source>
        <dbReference type="ARBA" id="ARBA00023136"/>
    </source>
</evidence>
<feature type="transmembrane region" description="Helical" evidence="16">
    <location>
        <begin position="147"/>
        <end position="164"/>
    </location>
</feature>
<dbReference type="InterPro" id="IPR001182">
    <property type="entry name" value="FtsW/RodA"/>
</dbReference>
<gene>
    <name evidence="17" type="ORF">ACFSM5_11820</name>
</gene>
<evidence type="ECO:0000313" key="17">
    <source>
        <dbReference type="EMBL" id="MFD2263578.1"/>
    </source>
</evidence>
<evidence type="ECO:0000256" key="4">
    <source>
        <dbReference type="ARBA" id="ARBA00022692"/>
    </source>
</evidence>
<evidence type="ECO:0000256" key="14">
    <source>
        <dbReference type="ARBA" id="ARBA00044770"/>
    </source>
</evidence>
<keyword evidence="7 16" id="KW-1133">Transmembrane helix</keyword>
<organism evidence="17 18">
    <name type="scientific">Lacibacterium aquatile</name>
    <dbReference type="NCBI Taxonomy" id="1168082"/>
    <lineage>
        <taxon>Bacteria</taxon>
        <taxon>Pseudomonadati</taxon>
        <taxon>Pseudomonadota</taxon>
        <taxon>Alphaproteobacteria</taxon>
        <taxon>Rhodospirillales</taxon>
        <taxon>Rhodospirillaceae</taxon>
    </lineage>
</organism>
<accession>A0ABW5DQZ1</accession>
<keyword evidence="6" id="KW-0573">Peptidoglycan synthesis</keyword>
<keyword evidence="2" id="KW-0328">Glycosyltransferase</keyword>
<feature type="transmembrane region" description="Helical" evidence="16">
    <location>
        <begin position="86"/>
        <end position="104"/>
    </location>
</feature>
<evidence type="ECO:0000256" key="1">
    <source>
        <dbReference type="ARBA" id="ARBA00004141"/>
    </source>
</evidence>
<name>A0ABW5DQZ1_9PROT</name>
<reference evidence="18" key="1">
    <citation type="journal article" date="2019" name="Int. J. Syst. Evol. Microbiol.">
        <title>The Global Catalogue of Microorganisms (GCM) 10K type strain sequencing project: providing services to taxonomists for standard genome sequencing and annotation.</title>
        <authorList>
            <consortium name="The Broad Institute Genomics Platform"/>
            <consortium name="The Broad Institute Genome Sequencing Center for Infectious Disease"/>
            <person name="Wu L."/>
            <person name="Ma J."/>
        </authorList>
    </citation>
    <scope>NUCLEOTIDE SEQUENCE [LARGE SCALE GENOMIC DNA]</scope>
    <source>
        <strain evidence="18">CGMCC 1.19062</strain>
    </source>
</reference>
<feature type="transmembrane region" description="Helical" evidence="16">
    <location>
        <begin position="275"/>
        <end position="292"/>
    </location>
</feature>
<evidence type="ECO:0000256" key="12">
    <source>
        <dbReference type="ARBA" id="ARBA00041185"/>
    </source>
</evidence>
<comment type="subcellular location">
    <subcellularLocation>
        <location evidence="1">Membrane</location>
        <topology evidence="1">Multi-pass membrane protein</topology>
    </subcellularLocation>
</comment>